<evidence type="ECO:0000313" key="1">
    <source>
        <dbReference type="EMBL" id="NKX51501.1"/>
    </source>
</evidence>
<feature type="non-terminal residue" evidence="1">
    <location>
        <position position="1"/>
    </location>
</feature>
<evidence type="ECO:0000313" key="2">
    <source>
        <dbReference type="Proteomes" id="UP000523795"/>
    </source>
</evidence>
<comment type="caution">
    <text evidence="1">The sequence shown here is derived from an EMBL/GenBank/DDBJ whole genome shotgun (WGS) entry which is preliminary data.</text>
</comment>
<accession>A0ABX1JRX0</accession>
<gene>
    <name evidence="1" type="ORF">HER39_13165</name>
</gene>
<organism evidence="1 2">
    <name type="scientific">Arthrobacter deserti</name>
    <dbReference type="NCBI Taxonomy" id="1742687"/>
    <lineage>
        <taxon>Bacteria</taxon>
        <taxon>Bacillati</taxon>
        <taxon>Actinomycetota</taxon>
        <taxon>Actinomycetes</taxon>
        <taxon>Micrococcales</taxon>
        <taxon>Micrococcaceae</taxon>
        <taxon>Arthrobacter</taxon>
    </lineage>
</organism>
<keyword evidence="2" id="KW-1185">Reference proteome</keyword>
<proteinExistence type="predicted"/>
<dbReference type="Proteomes" id="UP000523795">
    <property type="component" value="Unassembled WGS sequence"/>
</dbReference>
<protein>
    <submittedName>
        <fullName evidence="1">Endolytic transglycosylase MltG</fullName>
    </submittedName>
</protein>
<dbReference type="EMBL" id="JAAZSR010000242">
    <property type="protein sequence ID" value="NKX51501.1"/>
    <property type="molecule type" value="Genomic_DNA"/>
</dbReference>
<reference evidence="1 2" key="1">
    <citation type="submission" date="2020-04" db="EMBL/GenBank/DDBJ databases">
        <authorList>
            <person name="Liu S."/>
        </authorList>
    </citation>
    <scope>NUCLEOTIDE SEQUENCE [LARGE SCALE GENOMIC DNA]</scope>
    <source>
        <strain evidence="1 2">CGMCC 1.15091</strain>
    </source>
</reference>
<name>A0ABX1JRX0_9MICC</name>
<sequence length="52" mass="5980">AAANPKEVPYYYWVTVNLDTGETKFSETLAEHDAYTREYQEWCASQEAGRCS</sequence>
<dbReference type="Gene3D" id="3.30.160.60">
    <property type="entry name" value="Classic Zinc Finger"/>
    <property type="match status" value="1"/>
</dbReference>